<comment type="subcellular location">
    <subcellularLocation>
        <location evidence="2">Chromosome</location>
    </subcellularLocation>
    <subcellularLocation>
        <location evidence="1 10">Nucleus</location>
    </subcellularLocation>
</comment>
<evidence type="ECO:0000256" key="6">
    <source>
        <dbReference type="ARBA" id="ARBA00022776"/>
    </source>
</evidence>
<evidence type="ECO:0000256" key="11">
    <source>
        <dbReference type="SAM" id="Coils"/>
    </source>
</evidence>
<dbReference type="PANTHER" id="PTHR18937">
    <property type="entry name" value="STRUCTURAL MAINTENANCE OF CHROMOSOMES SMC FAMILY MEMBER"/>
    <property type="match status" value="1"/>
</dbReference>
<dbReference type="SUPFAM" id="SSF52540">
    <property type="entry name" value="P-loop containing nucleoside triphosphate hydrolases"/>
    <property type="match status" value="1"/>
</dbReference>
<keyword evidence="7 11" id="KW-0175">Coiled coil</keyword>
<evidence type="ECO:0000256" key="5">
    <source>
        <dbReference type="ARBA" id="ARBA00022618"/>
    </source>
</evidence>
<dbReference type="GO" id="GO:0007062">
    <property type="term" value="P:sister chromatid cohesion"/>
    <property type="evidence" value="ECO:0007669"/>
    <property type="project" value="InterPro"/>
</dbReference>
<evidence type="ECO:0000313" key="15">
    <source>
        <dbReference type="Proteomes" id="UP000070544"/>
    </source>
</evidence>
<sequence>MGLLRLEVENFKSYKGKQTIGPFLDFTSVIGPNGSGKSNLMDAISFVLGVKSSQLRSHKLKNLIYRDRVSARQKQTNNDDEDSDGEAEGDDDDAHVAGGPGAAKRAAVHAFYRAPGEDEKKFSRIITPTGASEYRVNDRPVTYTTYASHLERENILVKARNFLVFQGDVEAVASQSPKDLTGLIEQISGSIEYKEEYERLKKLQEAAAENSTSNLNRKRTVAQEMRQFREQKEEAARFLARKEELDDLIVRHIVWKIFHIDAERDRAEETVEKEKGAKEELGRKKTEVDARSKESRKDHAAQQGLLAKKEKEISRREKHLAERRPDAVRLEEQVRHTKRKLNAAEENVRAQRRAVEKQEGQVQDFEKQLAEVTQAEKRFEDDNKKKAEKGGKKLSQKDLDEYNKLKEDVMRQTLADKDQSDDVERRITSARLAAERAGRKVADLEAKEAQLVQDQATLGENKEKLQGQIKVVQSELDDIKGKFVASRREAERLEAQLRNNREKYGELTGKLESARHNRRENEKEQRTREALRTLKDMFPGVYGRVIDLCRPTKREWEVAVGIILGRNAESIVVDNQKTAIDCIQYLKDQQLGQFTFLPLESIVVKTIDEKYRNFTRGARLAIDCIQFEIQFERAMVYSCGDAMVCDDLKVARYICYERKLEVKAVALDGTLISKNGNITGGGSASANKDASRWEDKEVEGWTTALQNLADSIKEEEVQLKKLSHDDHSSFRIADLDTKLQSLKNELNTTTRKLSSAAQELKHVQTDLKKEKPDLAKAQKDLGDLEKSLEASQKRINTVEDKVFTAFCRRIGVENIREYEEGHGKAIQERNKRRMEFTTQKAKLTRELELAREELERLRATASRTEEAIKTETAALERLGKEKLEKDKETVAAEKEITKLKEELQKLQKDMDKKTEVLNSFKKEVSGIQKQIDSIEKKLADLESSIDRFNNTRFTILQRCKLEGIKIPILDGSLDSITLDHTQRDPDKMDVDGELPDMPAGHDLQVDYSVLSNREKKDGSEERDMEFGERIKSLQTDLDKMAPNVKAVERLGDVETKLKATADKFEAARKEAQEAKTKYNEIRNKRYEAFMDAYNQIYTNIDKVYKELTKTRAFPTGGSAYLSLEDSDEPYNAGVKYHAMPPSKRFREMEQLSGGEKSVAALGLLLAIRSYRPAPFFVLDEVDAALDNNNVNSVASYIRKHATDDFQFIVISHKSTMYQRAASLVGVYRDQEANSSKILTCRLDEELE</sequence>
<dbReference type="InterPro" id="IPR010935">
    <property type="entry name" value="SMC_hinge"/>
</dbReference>
<keyword evidence="9" id="KW-0131">Cell cycle</keyword>
<keyword evidence="8 10" id="KW-0539">Nucleus</keyword>
<evidence type="ECO:0000256" key="12">
    <source>
        <dbReference type="SAM" id="MobiDB-lite"/>
    </source>
</evidence>
<dbReference type="InterPro" id="IPR003395">
    <property type="entry name" value="RecF/RecN/SMC_N"/>
</dbReference>
<dbReference type="AlphaFoldDB" id="A0A139AX45"/>
<feature type="coiled-coil region" evidence="11">
    <location>
        <begin position="427"/>
        <end position="510"/>
    </location>
</feature>
<dbReference type="OrthoDB" id="5575062at2759"/>
<feature type="coiled-coil region" evidence="11">
    <location>
        <begin position="833"/>
        <end position="951"/>
    </location>
</feature>
<feature type="compositionally biased region" description="Basic and acidic residues" evidence="12">
    <location>
        <begin position="266"/>
        <end position="300"/>
    </location>
</feature>
<dbReference type="Proteomes" id="UP000070544">
    <property type="component" value="Unassembled WGS sequence"/>
</dbReference>
<dbReference type="SUPFAM" id="SSF75553">
    <property type="entry name" value="Smc hinge domain"/>
    <property type="match status" value="1"/>
</dbReference>
<dbReference type="CDD" id="cd03275">
    <property type="entry name" value="ABC_SMC1_euk"/>
    <property type="match status" value="1"/>
</dbReference>
<gene>
    <name evidence="14" type="ORF">M427DRAFT_107530</name>
</gene>
<dbReference type="GO" id="GO:0005634">
    <property type="term" value="C:nucleus"/>
    <property type="evidence" value="ECO:0007669"/>
    <property type="project" value="UniProtKB-SubCell"/>
</dbReference>
<accession>A0A139AX45</accession>
<name>A0A139AX45_GONPJ</name>
<dbReference type="GO" id="GO:0016887">
    <property type="term" value="F:ATP hydrolysis activity"/>
    <property type="evidence" value="ECO:0007669"/>
    <property type="project" value="InterPro"/>
</dbReference>
<dbReference type="InterPro" id="IPR024704">
    <property type="entry name" value="SMC"/>
</dbReference>
<dbReference type="Gene3D" id="3.40.50.300">
    <property type="entry name" value="P-loop containing nucleotide triphosphate hydrolases"/>
    <property type="match status" value="2"/>
</dbReference>
<reference evidence="14 15" key="1">
    <citation type="journal article" date="2015" name="Genome Biol. Evol.">
        <title>Phylogenomic analyses indicate that early fungi evolved digesting cell walls of algal ancestors of land plants.</title>
        <authorList>
            <person name="Chang Y."/>
            <person name="Wang S."/>
            <person name="Sekimoto S."/>
            <person name="Aerts A.L."/>
            <person name="Choi C."/>
            <person name="Clum A."/>
            <person name="LaButti K.M."/>
            <person name="Lindquist E.A."/>
            <person name="Yee Ngan C."/>
            <person name="Ohm R.A."/>
            <person name="Salamov A.A."/>
            <person name="Grigoriev I.V."/>
            <person name="Spatafora J.W."/>
            <person name="Berbee M.L."/>
        </authorList>
    </citation>
    <scope>NUCLEOTIDE SEQUENCE [LARGE SCALE GENOMIC DNA]</scope>
    <source>
        <strain evidence="14 15">JEL478</strain>
    </source>
</reference>
<organism evidence="14 15">
    <name type="scientific">Gonapodya prolifera (strain JEL478)</name>
    <name type="common">Monoblepharis prolifera</name>
    <dbReference type="NCBI Taxonomy" id="1344416"/>
    <lineage>
        <taxon>Eukaryota</taxon>
        <taxon>Fungi</taxon>
        <taxon>Fungi incertae sedis</taxon>
        <taxon>Chytridiomycota</taxon>
        <taxon>Chytridiomycota incertae sedis</taxon>
        <taxon>Monoblepharidomycetes</taxon>
        <taxon>Monoblepharidales</taxon>
        <taxon>Gonapodyaceae</taxon>
        <taxon>Gonapodya</taxon>
    </lineage>
</organism>
<feature type="coiled-coil region" evidence="11">
    <location>
        <begin position="705"/>
        <end position="801"/>
    </location>
</feature>
<dbReference type="GO" id="GO:0008278">
    <property type="term" value="C:cohesin complex"/>
    <property type="evidence" value="ECO:0007669"/>
    <property type="project" value="InterPro"/>
</dbReference>
<dbReference type="Gene3D" id="1.10.287.1490">
    <property type="match status" value="1"/>
</dbReference>
<feature type="domain" description="SMC hinge" evidence="13">
    <location>
        <begin position="539"/>
        <end position="655"/>
    </location>
</feature>
<dbReference type="PANTHER" id="PTHR18937:SF12">
    <property type="entry name" value="STRUCTURAL MAINTENANCE OF CHROMOSOMES PROTEIN"/>
    <property type="match status" value="1"/>
</dbReference>
<dbReference type="EMBL" id="KQ965733">
    <property type="protein sequence ID" value="KXS21321.1"/>
    <property type="molecule type" value="Genomic_DNA"/>
</dbReference>
<keyword evidence="4" id="KW-0158">Chromosome</keyword>
<feature type="compositionally biased region" description="Basic and acidic residues" evidence="12">
    <location>
        <begin position="342"/>
        <end position="364"/>
    </location>
</feature>
<dbReference type="InterPro" id="IPR027417">
    <property type="entry name" value="P-loop_NTPase"/>
</dbReference>
<dbReference type="SMART" id="SM00968">
    <property type="entry name" value="SMC_hinge"/>
    <property type="match status" value="1"/>
</dbReference>
<evidence type="ECO:0000256" key="4">
    <source>
        <dbReference type="ARBA" id="ARBA00022454"/>
    </source>
</evidence>
<keyword evidence="6" id="KW-0498">Mitosis</keyword>
<dbReference type="PIRSF" id="PIRSF005719">
    <property type="entry name" value="SMC"/>
    <property type="match status" value="1"/>
</dbReference>
<dbReference type="Gene3D" id="1.20.1060.20">
    <property type="match status" value="1"/>
</dbReference>
<proteinExistence type="inferred from homology"/>
<feature type="region of interest" description="Disordered" evidence="12">
    <location>
        <begin position="266"/>
        <end position="364"/>
    </location>
</feature>
<keyword evidence="15" id="KW-1185">Reference proteome</keyword>
<dbReference type="GO" id="GO:0005524">
    <property type="term" value="F:ATP binding"/>
    <property type="evidence" value="ECO:0007669"/>
    <property type="project" value="InterPro"/>
</dbReference>
<evidence type="ECO:0000256" key="9">
    <source>
        <dbReference type="ARBA" id="ARBA00023306"/>
    </source>
</evidence>
<protein>
    <recommendedName>
        <fullName evidence="10">Structural maintenance of chromosomes protein</fullName>
    </recommendedName>
</protein>
<dbReference type="SUPFAM" id="SSF57997">
    <property type="entry name" value="Tropomyosin"/>
    <property type="match status" value="1"/>
</dbReference>
<feature type="compositionally biased region" description="Basic and acidic residues" evidence="12">
    <location>
        <begin position="307"/>
        <end position="335"/>
    </location>
</feature>
<dbReference type="GO" id="GO:0051301">
    <property type="term" value="P:cell division"/>
    <property type="evidence" value="ECO:0007669"/>
    <property type="project" value="UniProtKB-KW"/>
</dbReference>
<evidence type="ECO:0000256" key="10">
    <source>
        <dbReference type="PIRNR" id="PIRNR005719"/>
    </source>
</evidence>
<feature type="coiled-coil region" evidence="11">
    <location>
        <begin position="1054"/>
        <end position="1084"/>
    </location>
</feature>
<evidence type="ECO:0000256" key="2">
    <source>
        <dbReference type="ARBA" id="ARBA00004286"/>
    </source>
</evidence>
<dbReference type="Pfam" id="PF02463">
    <property type="entry name" value="SMC_N"/>
    <property type="match status" value="1"/>
</dbReference>
<dbReference type="InterPro" id="IPR028468">
    <property type="entry name" value="Smc1_ABC"/>
</dbReference>
<keyword evidence="5" id="KW-0132">Cell division</keyword>
<feature type="region of interest" description="Disordered" evidence="12">
    <location>
        <begin position="71"/>
        <end position="100"/>
    </location>
</feature>
<comment type="similarity">
    <text evidence="3">Belongs to the SMC family. SMC1 subfamily.</text>
</comment>
<evidence type="ECO:0000256" key="3">
    <source>
        <dbReference type="ARBA" id="ARBA00005597"/>
    </source>
</evidence>
<evidence type="ECO:0000256" key="7">
    <source>
        <dbReference type="ARBA" id="ARBA00023054"/>
    </source>
</evidence>
<dbReference type="InterPro" id="IPR036277">
    <property type="entry name" value="SMC_hinge_sf"/>
</dbReference>
<dbReference type="Pfam" id="PF06470">
    <property type="entry name" value="SMC_hinge"/>
    <property type="match status" value="1"/>
</dbReference>
<dbReference type="STRING" id="1344416.A0A139AX45"/>
<dbReference type="GO" id="GO:0003677">
    <property type="term" value="F:DNA binding"/>
    <property type="evidence" value="ECO:0007669"/>
    <property type="project" value="TreeGrafter"/>
</dbReference>
<dbReference type="Gene3D" id="3.30.70.1620">
    <property type="match status" value="1"/>
</dbReference>
<evidence type="ECO:0000259" key="13">
    <source>
        <dbReference type="SMART" id="SM00968"/>
    </source>
</evidence>
<evidence type="ECO:0000256" key="1">
    <source>
        <dbReference type="ARBA" id="ARBA00004123"/>
    </source>
</evidence>
<feature type="compositionally biased region" description="Acidic residues" evidence="12">
    <location>
        <begin position="78"/>
        <end position="93"/>
    </location>
</feature>
<evidence type="ECO:0000313" key="14">
    <source>
        <dbReference type="EMBL" id="KXS21321.1"/>
    </source>
</evidence>
<dbReference type="OMA" id="KHMDFQR"/>
<evidence type="ECO:0000256" key="8">
    <source>
        <dbReference type="ARBA" id="ARBA00023242"/>
    </source>
</evidence>